<dbReference type="RefSeq" id="XP_046015479.1">
    <property type="nucleotide sequence ID" value="XM_046163581.1"/>
</dbReference>
<protein>
    <submittedName>
        <fullName evidence="1">Uncharacterized protein</fullName>
    </submittedName>
</protein>
<gene>
    <name evidence="1" type="ORF">B0I36DRAFT_91868</name>
</gene>
<reference evidence="1" key="1">
    <citation type="journal article" date="2021" name="Nat. Commun.">
        <title>Genetic determinants of endophytism in the Arabidopsis root mycobiome.</title>
        <authorList>
            <person name="Mesny F."/>
            <person name="Miyauchi S."/>
            <person name="Thiergart T."/>
            <person name="Pickel B."/>
            <person name="Atanasova L."/>
            <person name="Karlsson M."/>
            <person name="Huettel B."/>
            <person name="Barry K.W."/>
            <person name="Haridas S."/>
            <person name="Chen C."/>
            <person name="Bauer D."/>
            <person name="Andreopoulos W."/>
            <person name="Pangilinan J."/>
            <person name="LaButti K."/>
            <person name="Riley R."/>
            <person name="Lipzen A."/>
            <person name="Clum A."/>
            <person name="Drula E."/>
            <person name="Henrissat B."/>
            <person name="Kohler A."/>
            <person name="Grigoriev I.V."/>
            <person name="Martin F.M."/>
            <person name="Hacquard S."/>
        </authorList>
    </citation>
    <scope>NUCLEOTIDE SEQUENCE</scope>
    <source>
        <strain evidence="1">MPI-CAGE-CH-0230</strain>
    </source>
</reference>
<evidence type="ECO:0000313" key="1">
    <source>
        <dbReference type="EMBL" id="KAH7035386.1"/>
    </source>
</evidence>
<dbReference type="GeneID" id="70193127"/>
<accession>A0A9P9BWS6</accession>
<name>A0A9P9BWS6_9PEZI</name>
<dbReference type="EMBL" id="JAGTJQ010000003">
    <property type="protein sequence ID" value="KAH7035386.1"/>
    <property type="molecule type" value="Genomic_DNA"/>
</dbReference>
<keyword evidence="2" id="KW-1185">Reference proteome</keyword>
<evidence type="ECO:0000313" key="2">
    <source>
        <dbReference type="Proteomes" id="UP000756346"/>
    </source>
</evidence>
<comment type="caution">
    <text evidence="1">The sequence shown here is derived from an EMBL/GenBank/DDBJ whole genome shotgun (WGS) entry which is preliminary data.</text>
</comment>
<dbReference type="AlphaFoldDB" id="A0A9P9BWS6"/>
<sequence length="150" mass="16950">MLATTSRKVTLSRSQPMSNRILSRTGWFFQRLAQMVQEIIRSNERLAGDRGPQDALLCSISARLLCFNKISDWTVLGPSSIKEHQRSKVSLHVRGAPRRLLQWHRLQTIPPKPQPIEPSISLFALLGGAMLHPPSYQSRGRCQGFLGLEH</sequence>
<organism evidence="1 2">
    <name type="scientific">Microdochium trichocladiopsis</name>
    <dbReference type="NCBI Taxonomy" id="1682393"/>
    <lineage>
        <taxon>Eukaryota</taxon>
        <taxon>Fungi</taxon>
        <taxon>Dikarya</taxon>
        <taxon>Ascomycota</taxon>
        <taxon>Pezizomycotina</taxon>
        <taxon>Sordariomycetes</taxon>
        <taxon>Xylariomycetidae</taxon>
        <taxon>Xylariales</taxon>
        <taxon>Microdochiaceae</taxon>
        <taxon>Microdochium</taxon>
    </lineage>
</organism>
<proteinExistence type="predicted"/>
<dbReference type="Proteomes" id="UP000756346">
    <property type="component" value="Unassembled WGS sequence"/>
</dbReference>